<feature type="transmembrane region" description="Helical" evidence="17">
    <location>
        <begin position="60"/>
        <end position="81"/>
    </location>
</feature>
<feature type="transmembrane region" description="Helical" evidence="17">
    <location>
        <begin position="329"/>
        <end position="350"/>
    </location>
</feature>
<keyword evidence="14 17" id="KW-0496">Mitochondrion</keyword>
<dbReference type="CTD" id="4536"/>
<keyword evidence="8 17" id="KW-0999">Mitochondrion inner membrane</keyword>
<feature type="transmembrane region" description="Helical" evidence="17">
    <location>
        <begin position="269"/>
        <end position="294"/>
    </location>
</feature>
<dbReference type="RefSeq" id="YP_009138158.1">
    <property type="nucleotide sequence ID" value="NC_027063.1"/>
</dbReference>
<dbReference type="GO" id="GO:0008137">
    <property type="term" value="F:NADH dehydrogenase (ubiquinone) activity"/>
    <property type="evidence" value="ECO:0007669"/>
    <property type="project" value="UniProtKB-EC"/>
</dbReference>
<dbReference type="GeneID" id="24286985"/>
<evidence type="ECO:0000256" key="17">
    <source>
        <dbReference type="RuleBase" id="RU003403"/>
    </source>
</evidence>
<evidence type="ECO:0000259" key="18">
    <source>
        <dbReference type="Pfam" id="PF00361"/>
    </source>
</evidence>
<evidence type="ECO:0000313" key="21">
    <source>
        <dbReference type="EMBL" id="AID60599.1"/>
    </source>
</evidence>
<feature type="transmembrane region" description="Helical" evidence="17">
    <location>
        <begin position="127"/>
        <end position="144"/>
    </location>
</feature>
<keyword evidence="10 17" id="KW-0249">Electron transport</keyword>
<evidence type="ECO:0000256" key="13">
    <source>
        <dbReference type="ARBA" id="ARBA00023075"/>
    </source>
</evidence>
<keyword evidence="13 17" id="KW-0830">Ubiquinone</keyword>
<comment type="subcellular location">
    <subcellularLocation>
        <location evidence="1 17">Mitochondrion inner membrane</location>
        <topology evidence="1 17">Multi-pass membrane protein</topology>
    </subcellularLocation>
</comment>
<dbReference type="AlphaFoldDB" id="A0A0F6MX58"/>
<dbReference type="Pfam" id="PF06444">
    <property type="entry name" value="NADH_dehy_S2_C"/>
    <property type="match status" value="1"/>
</dbReference>
<dbReference type="GO" id="GO:0006120">
    <property type="term" value="P:mitochondrial electron transport, NADH to ubiquinone"/>
    <property type="evidence" value="ECO:0007669"/>
    <property type="project" value="InterPro"/>
</dbReference>
<feature type="transmembrane region" description="Helical" evidence="17">
    <location>
        <begin position="150"/>
        <end position="170"/>
    </location>
</feature>
<keyword evidence="12 17" id="KW-0520">NAD</keyword>
<evidence type="ECO:0000256" key="5">
    <source>
        <dbReference type="ARBA" id="ARBA00022448"/>
    </source>
</evidence>
<keyword evidence="5" id="KW-0813">Transport</keyword>
<dbReference type="EMBL" id="KF214257">
    <property type="protein sequence ID" value="AGU99582.1"/>
    <property type="molecule type" value="Genomic_DNA"/>
</dbReference>
<keyword evidence="9 17" id="KW-1278">Translocase</keyword>
<keyword evidence="15 17" id="KW-0472">Membrane</keyword>
<comment type="similarity">
    <text evidence="2 17">Belongs to the complex I subunit 2 family.</text>
</comment>
<evidence type="ECO:0000256" key="6">
    <source>
        <dbReference type="ARBA" id="ARBA00022660"/>
    </source>
</evidence>
<accession>A0A0F6MX58</accession>
<dbReference type="InterPro" id="IPR001750">
    <property type="entry name" value="ND/Mrp_TM"/>
</dbReference>
<evidence type="ECO:0000256" key="10">
    <source>
        <dbReference type="ARBA" id="ARBA00022982"/>
    </source>
</evidence>
<evidence type="ECO:0000256" key="12">
    <source>
        <dbReference type="ARBA" id="ARBA00023027"/>
    </source>
</evidence>
<dbReference type="Pfam" id="PF00361">
    <property type="entry name" value="Proton_antipo_M"/>
    <property type="match status" value="1"/>
</dbReference>
<evidence type="ECO:0000256" key="2">
    <source>
        <dbReference type="ARBA" id="ARBA00007012"/>
    </source>
</evidence>
<evidence type="ECO:0000256" key="7">
    <source>
        <dbReference type="ARBA" id="ARBA00022692"/>
    </source>
</evidence>
<dbReference type="EMBL" id="KJ680295">
    <property type="protein sequence ID" value="AID60599.1"/>
    <property type="molecule type" value="Genomic_DNA"/>
</dbReference>
<dbReference type="GO" id="GO:0005743">
    <property type="term" value="C:mitochondrial inner membrane"/>
    <property type="evidence" value="ECO:0007669"/>
    <property type="project" value="UniProtKB-SubCell"/>
</dbReference>
<gene>
    <name evidence="20" type="primary">ND2</name>
</gene>
<evidence type="ECO:0000256" key="15">
    <source>
        <dbReference type="ARBA" id="ARBA00023136"/>
    </source>
</evidence>
<evidence type="ECO:0000256" key="16">
    <source>
        <dbReference type="ARBA" id="ARBA00049551"/>
    </source>
</evidence>
<geneLocation type="mitochondrion" evidence="20"/>
<dbReference type="InterPro" id="IPR010933">
    <property type="entry name" value="NADH_DH_su2_C"/>
</dbReference>
<feature type="domain" description="NADH:quinone oxidoreductase/Mrp antiporter transmembrane" evidence="18">
    <location>
        <begin position="24"/>
        <end position="289"/>
    </location>
</feature>
<keyword evidence="6 17" id="KW-0679">Respiratory chain</keyword>
<dbReference type="InterPro" id="IPR003917">
    <property type="entry name" value="NADH_UbQ_OxRdtase_chain2"/>
</dbReference>
<evidence type="ECO:0000259" key="19">
    <source>
        <dbReference type="Pfam" id="PF06444"/>
    </source>
</evidence>
<feature type="transmembrane region" description="Helical" evidence="17">
    <location>
        <begin position="26"/>
        <end position="48"/>
    </location>
</feature>
<feature type="transmembrane region" description="Helical" evidence="17">
    <location>
        <begin position="190"/>
        <end position="219"/>
    </location>
</feature>
<keyword evidence="7 17" id="KW-0812">Transmembrane</keyword>
<dbReference type="EC" id="7.1.1.2" evidence="3 17"/>
<feature type="transmembrane region" description="Helical" evidence="17">
    <location>
        <begin position="93"/>
        <end position="115"/>
    </location>
</feature>
<feature type="transmembrane region" description="Helical" evidence="17">
    <location>
        <begin position="239"/>
        <end position="262"/>
    </location>
</feature>
<evidence type="ECO:0000256" key="4">
    <source>
        <dbReference type="ARBA" id="ARBA00021008"/>
    </source>
</evidence>
<evidence type="ECO:0000313" key="20">
    <source>
        <dbReference type="EMBL" id="AGU99582.1"/>
    </source>
</evidence>
<dbReference type="PANTHER" id="PTHR46552">
    <property type="entry name" value="NADH-UBIQUINONE OXIDOREDUCTASE CHAIN 2"/>
    <property type="match status" value="1"/>
</dbReference>
<dbReference type="PANTHER" id="PTHR46552:SF1">
    <property type="entry name" value="NADH-UBIQUINONE OXIDOREDUCTASE CHAIN 2"/>
    <property type="match status" value="1"/>
</dbReference>
<organism evidence="20">
    <name type="scientific">Sterechinus neumayeri</name>
    <name type="common">Antarctic sea urchin</name>
    <dbReference type="NCBI Taxonomy" id="53479"/>
    <lineage>
        <taxon>Eukaryota</taxon>
        <taxon>Metazoa</taxon>
        <taxon>Echinodermata</taxon>
        <taxon>Eleutherozoa</taxon>
        <taxon>Echinozoa</taxon>
        <taxon>Echinoidea</taxon>
        <taxon>Euechinoidea</taxon>
        <taxon>Echinacea</taxon>
        <taxon>Camarodonta</taxon>
        <taxon>Echinidea</taxon>
        <taxon>Echinidae</taxon>
        <taxon>Sterechinus</taxon>
    </lineage>
</organism>
<keyword evidence="11 17" id="KW-1133">Transmembrane helix</keyword>
<dbReference type="InterPro" id="IPR050175">
    <property type="entry name" value="Complex_I_Subunit_2"/>
</dbReference>
<evidence type="ECO:0000256" key="11">
    <source>
        <dbReference type="ARBA" id="ARBA00022989"/>
    </source>
</evidence>
<name>A0A0F6MX58_STENE</name>
<protein>
    <recommendedName>
        <fullName evidence="4 17">NADH-ubiquinone oxidoreductase chain 2</fullName>
        <ecNumber evidence="3 17">7.1.1.2</ecNumber>
    </recommendedName>
</protein>
<reference evidence="21" key="1">
    <citation type="submission" date="2014-04" db="EMBL/GenBank/DDBJ databases">
        <title>Population genetic structure of spotted seal (Phoca largha) based on mitochondrial DNA sequences including Korean populations.</title>
        <authorList>
            <person name="Jung G."/>
            <person name="Park H.Y."/>
            <person name="Kim K.S."/>
            <person name="Lee M.-Y."/>
            <person name="Lee H."/>
            <person name="Lee H.S."/>
            <person name="Han S.-H."/>
            <person name="Kim C.-B."/>
        </authorList>
    </citation>
    <scope>NUCLEOTIDE SEQUENCE</scope>
    <source>
        <tissue evidence="21">Gonad</tissue>
    </source>
</reference>
<dbReference type="PRINTS" id="PR01436">
    <property type="entry name" value="NADHDHGNASE2"/>
</dbReference>
<reference evidence="20" key="2">
    <citation type="journal article" date="2015" name="Mol. Ecol. Resour.">
        <title>Characterization of the Antarctic sea urchin (Sterechinus neumayeri) transcriptome and mitogenome: a molecular resource for phylogenetics, ecophysiology and global change biology.</title>
        <authorList>
            <person name="Dilly G.F."/>
            <person name="Gaitan-Espitia J.D."/>
            <person name="Hofmann G.E."/>
        </authorList>
    </citation>
    <scope>NUCLEOTIDE SEQUENCE</scope>
    <source>
        <tissue evidence="20">Larvae</tissue>
    </source>
</reference>
<evidence type="ECO:0000256" key="9">
    <source>
        <dbReference type="ARBA" id="ARBA00022967"/>
    </source>
</evidence>
<evidence type="ECO:0000256" key="14">
    <source>
        <dbReference type="ARBA" id="ARBA00023128"/>
    </source>
</evidence>
<evidence type="ECO:0000256" key="1">
    <source>
        <dbReference type="ARBA" id="ARBA00004448"/>
    </source>
</evidence>
<comment type="function">
    <text evidence="17">Core subunit of the mitochondrial membrane respiratory chain NADH dehydrogenase (Complex I) which catalyzes electron transfer from NADH through the respiratory chain, using ubiquinone as an electron acceptor. Essential for the catalytic activity and assembly of complex I.</text>
</comment>
<feature type="domain" description="NADH dehydrogenase subunit 2 C-terminal" evidence="19">
    <location>
        <begin position="290"/>
        <end position="346"/>
    </location>
</feature>
<evidence type="ECO:0000256" key="3">
    <source>
        <dbReference type="ARBA" id="ARBA00012944"/>
    </source>
</evidence>
<sequence length="352" mass="38697">MHQIVSAFLFLTVVFGTMIVISTENWFIVWVGLELSTLALIPILCSNFSPRNIEATIKYFLVQAFSAALLLNSALIQAWLTGSWSTLTPMNEFSCLCLSIALAFKLGLAPCHFWFPDVLQGLPFMQGLVIATWQKIAPLILIFYFNSLTISSLVIIAGLLSILVGGWGGLNQTQIRKILAFSSIGNMGWIVVTSVYSLSAASMMLVIYLAINTTTFLLFDHLKVLTLGHLNTTSQLSPISVVLVVLTMLSLGGLPPLTGFIFKFSSLYFLVANGFIFFSSVMIIGSLLSLFFYLRISFNSSLILFPQHIVSITAWRNNANVAPLTPKTWLIAALSVISSFAMPLTLPLYINL</sequence>
<comment type="catalytic activity">
    <reaction evidence="16 17">
        <text>a ubiquinone + NADH + 5 H(+)(in) = a ubiquinol + NAD(+) + 4 H(+)(out)</text>
        <dbReference type="Rhea" id="RHEA:29091"/>
        <dbReference type="Rhea" id="RHEA-COMP:9565"/>
        <dbReference type="Rhea" id="RHEA-COMP:9566"/>
        <dbReference type="ChEBI" id="CHEBI:15378"/>
        <dbReference type="ChEBI" id="CHEBI:16389"/>
        <dbReference type="ChEBI" id="CHEBI:17976"/>
        <dbReference type="ChEBI" id="CHEBI:57540"/>
        <dbReference type="ChEBI" id="CHEBI:57945"/>
        <dbReference type="EC" id="7.1.1.2"/>
    </reaction>
</comment>
<proteinExistence type="inferred from homology"/>
<evidence type="ECO:0000256" key="8">
    <source>
        <dbReference type="ARBA" id="ARBA00022792"/>
    </source>
</evidence>